<proteinExistence type="predicted"/>
<evidence type="ECO:0000256" key="1">
    <source>
        <dbReference type="SAM" id="MobiDB-lite"/>
    </source>
</evidence>
<evidence type="ECO:0000313" key="4">
    <source>
        <dbReference type="Proteomes" id="UP000054078"/>
    </source>
</evidence>
<keyword evidence="2" id="KW-1133">Transmembrane helix</keyword>
<sequence>MAESPRGAHFAKPDNPKDAGDEQFSRPSAGDTSGFEDTYQSSDEQFSDADQQHGFVENQVTTPFEPLSQMNVYLDDHNQPNRGKKSHHPGRVVLVIVLALVAVVGACGFLLYRSAQAVEADAKQITSAASSMKENLTSGDGDMLLANANSFASAAADMHQETSGALWGVASTLPVVGQDVKNAQQLASIADDMGSKVLVPMSQSLSGVSMSSLLSDGKVDVDAIQSLVDALSNVSPTISDCLQRANDIQSGSIAQVNNYVEKAQDLLSTADEAAQTANKIAPSLPGLLGANGTTRTYLIVAQNNSELRATGGLAGARIPVTVSDGAISLGESASLSDGFDVNINITDEERALLGDAPAIAASWSNFTPDFTHAGAYLAEGWNQYHSDQQVEGVIAVDPVFLQNLLALTGGVVASDGTAVDGTNAAQVLLSDIYWKYPEGAKQDAMFAEVAGLCFNQLMTSLGSVGLDDLAKLIRQSGEDRRLQAWMADDTEEAAMKELGVAGELGSDPTQPVLGVYVNDNTWAKMDWYMDLRTTVGAANQNSDGTTTYDVTTTITNRMTDEEAASAPAYITGGSDMTSGAGDMVSLVIVLGPAGGTVSGLDNRGSNGQLEGLDGHYFGVSTKPGETATIEYQVTTAAGASALQVRQTPTARTFTD</sequence>
<dbReference type="EMBL" id="LOJF01000001">
    <property type="protein sequence ID" value="KUH59421.1"/>
    <property type="molecule type" value="Genomic_DNA"/>
</dbReference>
<evidence type="ECO:0000256" key="2">
    <source>
        <dbReference type="SAM" id="Phobius"/>
    </source>
</evidence>
<keyword evidence="2" id="KW-0812">Transmembrane</keyword>
<dbReference type="InterPro" id="IPR025101">
    <property type="entry name" value="DUF4012"/>
</dbReference>
<evidence type="ECO:0000313" key="3">
    <source>
        <dbReference type="EMBL" id="KUH59421.1"/>
    </source>
</evidence>
<dbReference type="AlphaFoldDB" id="A0A100YXB5"/>
<keyword evidence="2" id="KW-0472">Membrane</keyword>
<name>A0A100YXB5_TRASO</name>
<comment type="caution">
    <text evidence="3">The sequence shown here is derived from an EMBL/GenBank/DDBJ whole genome shotgun (WGS) entry which is preliminary data.</text>
</comment>
<protein>
    <recommendedName>
        <fullName evidence="5">DUF4012 domain-containing protein</fullName>
    </recommendedName>
</protein>
<dbReference type="OrthoDB" id="3203519at2"/>
<feature type="transmembrane region" description="Helical" evidence="2">
    <location>
        <begin position="92"/>
        <end position="112"/>
    </location>
</feature>
<evidence type="ECO:0008006" key="5">
    <source>
        <dbReference type="Google" id="ProtNLM"/>
    </source>
</evidence>
<accession>A0A100YXB5</accession>
<gene>
    <name evidence="3" type="ORF">AUL39_03660</name>
</gene>
<organism evidence="3 4">
    <name type="scientific">Tractidigestivibacter scatoligenes</name>
    <name type="common">Olsenella scatoligenes</name>
    <dbReference type="NCBI Taxonomy" id="1299998"/>
    <lineage>
        <taxon>Bacteria</taxon>
        <taxon>Bacillati</taxon>
        <taxon>Actinomycetota</taxon>
        <taxon>Coriobacteriia</taxon>
        <taxon>Coriobacteriales</taxon>
        <taxon>Atopobiaceae</taxon>
        <taxon>Tractidigestivibacter</taxon>
    </lineage>
</organism>
<reference evidence="3 4" key="1">
    <citation type="submission" date="2015-12" db="EMBL/GenBank/DDBJ databases">
        <title>Draft Genome Sequence of Olsenella scatoligenes SK9K4T; a Producer of 3-Methylindole- (skatole) and 4-Methylphenol- (p-cresol) Isolated from Pig Feces.</title>
        <authorList>
            <person name="Li X."/>
            <person name="Borg B."/>
            <person name="Canibe N."/>
        </authorList>
    </citation>
    <scope>NUCLEOTIDE SEQUENCE [LARGE SCALE GENOMIC DNA]</scope>
    <source>
        <strain evidence="3 4">SK9K4</strain>
    </source>
</reference>
<dbReference type="RefSeq" id="WP_059053705.1">
    <property type="nucleotide sequence ID" value="NZ_LOJF01000001.1"/>
</dbReference>
<dbReference type="STRING" id="1299998.AUL39_03660"/>
<dbReference type="Proteomes" id="UP000054078">
    <property type="component" value="Unassembled WGS sequence"/>
</dbReference>
<dbReference type="Pfam" id="PF13196">
    <property type="entry name" value="DUF4012"/>
    <property type="match status" value="1"/>
</dbReference>
<keyword evidence="4" id="KW-1185">Reference proteome</keyword>
<feature type="compositionally biased region" description="Basic and acidic residues" evidence="1">
    <location>
        <begin position="11"/>
        <end position="24"/>
    </location>
</feature>
<feature type="region of interest" description="Disordered" evidence="1">
    <location>
        <begin position="1"/>
        <end position="47"/>
    </location>
</feature>